<organism evidence="1 2">
    <name type="scientific">Allocoleopsis franciscana PCC 7113</name>
    <dbReference type="NCBI Taxonomy" id="1173027"/>
    <lineage>
        <taxon>Bacteria</taxon>
        <taxon>Bacillati</taxon>
        <taxon>Cyanobacteriota</taxon>
        <taxon>Cyanophyceae</taxon>
        <taxon>Coleofasciculales</taxon>
        <taxon>Coleofasciculaceae</taxon>
        <taxon>Allocoleopsis</taxon>
        <taxon>Allocoleopsis franciscana</taxon>
    </lineage>
</organism>
<geneLocation type="plasmid" evidence="1 2">
    <name>pMIC7113.01</name>
</geneLocation>
<accession>K9WQZ0</accession>
<reference evidence="1 2" key="1">
    <citation type="submission" date="2012-06" db="EMBL/GenBank/DDBJ databases">
        <title>Finished plasmid 1 of genome of Microcoleus sp. PCC 7113.</title>
        <authorList>
            <consortium name="US DOE Joint Genome Institute"/>
            <person name="Gugger M."/>
            <person name="Coursin T."/>
            <person name="Rippka R."/>
            <person name="Tandeau De Marsac N."/>
            <person name="Huntemann M."/>
            <person name="Wei C.-L."/>
            <person name="Han J."/>
            <person name="Detter J.C."/>
            <person name="Han C."/>
            <person name="Tapia R."/>
            <person name="Chen A."/>
            <person name="Kyrpides N."/>
            <person name="Mavromatis K."/>
            <person name="Markowitz V."/>
            <person name="Szeto E."/>
            <person name="Ivanova N."/>
            <person name="Pagani I."/>
            <person name="Pati A."/>
            <person name="Goodwin L."/>
            <person name="Nordberg H.P."/>
            <person name="Cantor M.N."/>
            <person name="Hua S.X."/>
            <person name="Woyke T."/>
            <person name="Kerfeld C.A."/>
        </authorList>
    </citation>
    <scope>NUCLEOTIDE SEQUENCE [LARGE SCALE GENOMIC DNA]</scope>
    <source>
        <strain evidence="1 2">PCC 7113</strain>
        <plasmid evidence="1 2">pMIC7113.01</plasmid>
    </source>
</reference>
<dbReference type="OrthoDB" id="494122at2"/>
<dbReference type="InterPro" id="IPR027417">
    <property type="entry name" value="P-loop_NTPase"/>
</dbReference>
<gene>
    <name evidence="1" type="ORF">Mic7113_6400</name>
</gene>
<dbReference type="PATRIC" id="fig|1173027.3.peg.7074"/>
<dbReference type="SUPFAM" id="SSF52540">
    <property type="entry name" value="P-loop containing nucleoside triphosphate hydrolases"/>
    <property type="match status" value="1"/>
</dbReference>
<dbReference type="Gene3D" id="3.40.50.300">
    <property type="entry name" value="P-loop containing nucleotide triphosphate hydrolases"/>
    <property type="match status" value="2"/>
</dbReference>
<evidence type="ECO:0000313" key="1">
    <source>
        <dbReference type="EMBL" id="AFZ21982.1"/>
    </source>
</evidence>
<dbReference type="InterPro" id="IPR051162">
    <property type="entry name" value="T4SS_component"/>
</dbReference>
<keyword evidence="2" id="KW-1185">Reference proteome</keyword>
<name>K9WQZ0_9CYAN</name>
<keyword evidence="1" id="KW-0614">Plasmid</keyword>
<dbReference type="EMBL" id="CP003631">
    <property type="protein sequence ID" value="AFZ21982.1"/>
    <property type="molecule type" value="Genomic_DNA"/>
</dbReference>
<dbReference type="Proteomes" id="UP000010471">
    <property type="component" value="Plasmid pMIC7113.01"/>
</dbReference>
<evidence type="ECO:0008006" key="3">
    <source>
        <dbReference type="Google" id="ProtNLM"/>
    </source>
</evidence>
<proteinExistence type="predicted"/>
<evidence type="ECO:0000313" key="2">
    <source>
        <dbReference type="Proteomes" id="UP000010471"/>
    </source>
</evidence>
<dbReference type="AlphaFoldDB" id="K9WQZ0"/>
<dbReference type="PANTHER" id="PTHR30121">
    <property type="entry name" value="UNCHARACTERIZED PROTEIN YJGR-RELATED"/>
    <property type="match status" value="1"/>
</dbReference>
<dbReference type="RefSeq" id="WP_015186109.1">
    <property type="nucleotide sequence ID" value="NC_019739.1"/>
</dbReference>
<dbReference type="HOGENOM" id="CLU_011112_0_0_3"/>
<sequence length="913" mass="102999">MKPAQKIGKRTVDNGEQKIRYSPIENAFHLASMLRIGLSERNIGAYVLQKGLNSFMVQFGFECKGIHSTLRSDEIDPVFDALEAGLKDLPNNERLTIHLGSFTDDTQRQEAFSKLAEDAPSDELRYLLWGERARVRELTRKGVRKPKFLHLYATYTVEPDTQGTADVIEKFLARLERVWKSFTGEIHEVQHTRIEQLLYASFTDGYENWEQLLSNKMGLDIRPLTAEELWATLWKRFNDTPPRSIPQLLVLDDEGLREEVHSEVHPTTLLIESEYSVPMTDRKWVNTKRKYIGALTFVDKPGGWVGKESQMRYLWDVMARERVYDTEIYCQLMRANEGLVKTNMQRLTKQANTSSQLASEKNSIDVKSLLNIKKTIAAQEELYEGAVPVHMAVVFLVYRKNRSLLDEACRYIQSCFLRPAWVLRETEYPWKIWLQTFPITWERLLTTPFNRRQTYLSGEAPGLMPLVRTRSGDDSGFELIAEEGGTPVFLDLFRTHKNLGLFGTTRSGKSVTAAGILTHALARGMPVVAMDYPKPDGSSTFTDYTNFLGKDGAYFDIGKESSNLFELPDLRSLNPKLQQERFEDYKDFLSDALMAMVIGSKRGSTSASERTLADTVRSILALALDAFFGDLQIRDRYAAAFTHGLGSPEWSAMPTLVDFLSFCSMERLRLDAISGDIRAGLEQIKLRLRFWLSSRVGKAISMPSTFRSDAKLLVFALRNLSNDEDAAILSLSAYSAALRRALAAPASIFFIDESPILFEFDSVAALVGRLCANGAKSGVRVILSAQDPDTIAKSPSSAKIFQNLTTRLIGRIQPTAVDSFVQILKYPKEIIGRNATESFFPKKEGIYSQWLLDDNGIYTYARFYPGYNLLAAVANNPQEQAARTAALQRHPSQDKLAALTDFSKELVASIRAS</sequence>
<protein>
    <recommendedName>
        <fullName evidence="3">Helicase HerA central domain-containing protein</fullName>
    </recommendedName>
</protein>
<dbReference type="PANTHER" id="PTHR30121:SF6">
    <property type="entry name" value="SLR6007 PROTEIN"/>
    <property type="match status" value="1"/>
</dbReference>
<dbReference type="KEGG" id="mic:Mic7113_6400"/>